<dbReference type="AlphaFoldDB" id="A0A2D3TDU2"/>
<dbReference type="EMBL" id="CP017613">
    <property type="protein sequence ID" value="ATW33691.1"/>
    <property type="molecule type" value="Genomic_DNA"/>
</dbReference>
<proteinExistence type="predicted"/>
<reference evidence="2" key="1">
    <citation type="submission" date="2016-10" db="EMBL/GenBank/DDBJ databases">
        <authorList>
            <person name="Chevignon G."/>
        </authorList>
    </citation>
    <scope>NUCLEOTIDE SEQUENCE [LARGE SCALE GENOMIC DNA]</scope>
    <source>
        <strain evidence="2">ZA17</strain>
    </source>
</reference>
<evidence type="ECO:0000313" key="2">
    <source>
        <dbReference type="Proteomes" id="UP000229055"/>
    </source>
</evidence>
<evidence type="ECO:0000313" key="1">
    <source>
        <dbReference type="EMBL" id="ATW33691.1"/>
    </source>
</evidence>
<accession>A0A2D3TDU2</accession>
<name>A0A2D3TDU2_9ENTR</name>
<gene>
    <name evidence="1" type="ORF">BJP43_04715</name>
</gene>
<organism evidence="1 2">
    <name type="scientific">Candidatus Williamhamiltonella defendens</name>
    <dbReference type="NCBI Taxonomy" id="138072"/>
    <lineage>
        <taxon>Bacteria</taxon>
        <taxon>Pseudomonadati</taxon>
        <taxon>Pseudomonadota</taxon>
        <taxon>Gammaproteobacteria</taxon>
        <taxon>Enterobacterales</taxon>
        <taxon>Enterobacteriaceae</taxon>
        <taxon>aphid secondary symbionts</taxon>
        <taxon>Candidatus Williamhamiltonella</taxon>
    </lineage>
</organism>
<sequence>MKTRCCIILSNSQAWQTKKFNYSKIQITLINLIDALSCFCKISFIDVSKIFDTQPVFITSEPYKKRDHQNIFQLVQFVADLMRGIWEI</sequence>
<protein>
    <submittedName>
        <fullName evidence="1">Uncharacterized protein</fullName>
    </submittedName>
</protein>
<reference evidence="2" key="2">
    <citation type="submission" date="2017-11" db="EMBL/GenBank/DDBJ databases">
        <title>PacBio sequencing of new strain of the secondary endosymbiont Candidatus Hamiltonella defensa.</title>
        <authorList>
            <person name="Strand M.R."/>
            <person name="Oliver K."/>
        </authorList>
    </citation>
    <scope>NUCLEOTIDE SEQUENCE [LARGE SCALE GENOMIC DNA]</scope>
    <source>
        <strain evidence="2">ZA17</strain>
    </source>
</reference>
<dbReference type="Proteomes" id="UP000229055">
    <property type="component" value="Chromosome"/>
</dbReference>